<dbReference type="InterPro" id="IPR043502">
    <property type="entry name" value="DNA/RNA_pol_sf"/>
</dbReference>
<dbReference type="Proteomes" id="UP000790347">
    <property type="component" value="Unassembled WGS sequence"/>
</dbReference>
<feature type="region of interest" description="Disordered" evidence="2">
    <location>
        <begin position="895"/>
        <end position="919"/>
    </location>
</feature>
<organism evidence="4 5">
    <name type="scientific">Dermatophagoides farinae</name>
    <name type="common">American house dust mite</name>
    <dbReference type="NCBI Taxonomy" id="6954"/>
    <lineage>
        <taxon>Eukaryota</taxon>
        <taxon>Metazoa</taxon>
        <taxon>Ecdysozoa</taxon>
        <taxon>Arthropoda</taxon>
        <taxon>Chelicerata</taxon>
        <taxon>Arachnida</taxon>
        <taxon>Acari</taxon>
        <taxon>Acariformes</taxon>
        <taxon>Sarcoptiformes</taxon>
        <taxon>Astigmata</taxon>
        <taxon>Psoroptidia</taxon>
        <taxon>Analgoidea</taxon>
        <taxon>Pyroglyphidae</taxon>
        <taxon>Dermatophagoidinae</taxon>
        <taxon>Dermatophagoides</taxon>
    </lineage>
</organism>
<dbReference type="PANTHER" id="PTHR11439:SF483">
    <property type="entry name" value="PEPTIDE SYNTHASE GLIP-LIKE, PUTATIVE (AFU_ORTHOLOGUE AFUA_3G12920)-RELATED"/>
    <property type="match status" value="1"/>
</dbReference>
<evidence type="ECO:0000256" key="1">
    <source>
        <dbReference type="PROSITE-ProRule" id="PRU00047"/>
    </source>
</evidence>
<dbReference type="SUPFAM" id="SSF56672">
    <property type="entry name" value="DNA/RNA polymerases"/>
    <property type="match status" value="1"/>
</dbReference>
<dbReference type="InterPro" id="IPR013103">
    <property type="entry name" value="RVT_2"/>
</dbReference>
<reference evidence="4" key="2">
    <citation type="journal article" date="2022" name="Res Sq">
        <title>Comparative Genomics Reveals Insights into the Divergent Evolution of Astigmatic Mites and Household Pest Adaptations.</title>
        <authorList>
            <person name="Xiong Q."/>
            <person name="Wan A.T.-Y."/>
            <person name="Liu X.-Y."/>
            <person name="Fung C.S.-H."/>
            <person name="Xiao X."/>
            <person name="Malainual N."/>
            <person name="Hou J."/>
            <person name="Wang L."/>
            <person name="Wang M."/>
            <person name="Yang K."/>
            <person name="Cui Y."/>
            <person name="Leung E."/>
            <person name="Nong W."/>
            <person name="Shin S.-K."/>
            <person name="Au S."/>
            <person name="Jeong K.Y."/>
            <person name="Chew F.T."/>
            <person name="Hui J."/>
            <person name="Leung T.F."/>
            <person name="Tungtrongchitr A."/>
            <person name="Zhong N."/>
            <person name="Liu Z."/>
            <person name="Tsui S."/>
        </authorList>
    </citation>
    <scope>NUCLEOTIDE SEQUENCE</scope>
    <source>
        <strain evidence="4">Derf</strain>
        <tissue evidence="4">Whole organism</tissue>
    </source>
</reference>
<dbReference type="GO" id="GO:0008270">
    <property type="term" value="F:zinc ion binding"/>
    <property type="evidence" value="ECO:0007669"/>
    <property type="project" value="UniProtKB-KW"/>
</dbReference>
<reference evidence="4" key="1">
    <citation type="submission" date="2013-05" db="EMBL/GenBank/DDBJ databases">
        <authorList>
            <person name="Yim A.K.Y."/>
            <person name="Chan T.F."/>
            <person name="Ji K.M."/>
            <person name="Liu X.Y."/>
            <person name="Zhou J.W."/>
            <person name="Li R.Q."/>
            <person name="Yang K.Y."/>
            <person name="Li J."/>
            <person name="Li M."/>
            <person name="Law P.T.W."/>
            <person name="Wu Y.L."/>
            <person name="Cai Z.L."/>
            <person name="Qin H."/>
            <person name="Bao Y."/>
            <person name="Leung R.K.K."/>
            <person name="Ng P.K.S."/>
            <person name="Zou J."/>
            <person name="Zhong X.J."/>
            <person name="Ran P.X."/>
            <person name="Zhong N.S."/>
            <person name="Liu Z.G."/>
            <person name="Tsui S.K.W."/>
        </authorList>
    </citation>
    <scope>NUCLEOTIDE SEQUENCE</scope>
    <source>
        <strain evidence="4">Derf</strain>
        <tissue evidence="4">Whole organism</tissue>
    </source>
</reference>
<keyword evidence="1" id="KW-0863">Zinc-finger</keyword>
<dbReference type="EMBL" id="ASGP02000002">
    <property type="protein sequence ID" value="KAH9521498.1"/>
    <property type="molecule type" value="Genomic_DNA"/>
</dbReference>
<dbReference type="CDD" id="cd09272">
    <property type="entry name" value="RNase_HI_RT_Ty1"/>
    <property type="match status" value="1"/>
</dbReference>
<dbReference type="GO" id="GO:0003676">
    <property type="term" value="F:nucleic acid binding"/>
    <property type="evidence" value="ECO:0007669"/>
    <property type="project" value="InterPro"/>
</dbReference>
<accession>A0A922L6V8</accession>
<dbReference type="InterPro" id="IPR001878">
    <property type="entry name" value="Znf_CCHC"/>
</dbReference>
<dbReference type="PANTHER" id="PTHR11439">
    <property type="entry name" value="GAG-POL-RELATED RETROTRANSPOSON"/>
    <property type="match status" value="1"/>
</dbReference>
<protein>
    <recommendedName>
        <fullName evidence="3">CCHC-type domain-containing protein</fullName>
    </recommendedName>
</protein>
<name>A0A922L6V8_DERFA</name>
<evidence type="ECO:0000256" key="2">
    <source>
        <dbReference type="SAM" id="MobiDB-lite"/>
    </source>
</evidence>
<keyword evidence="1" id="KW-0479">Metal-binding</keyword>
<comment type="caution">
    <text evidence="4">The sequence shown here is derived from an EMBL/GenBank/DDBJ whole genome shotgun (WGS) entry which is preliminary data.</text>
</comment>
<feature type="compositionally biased region" description="Polar residues" evidence="2">
    <location>
        <begin position="907"/>
        <end position="919"/>
    </location>
</feature>
<feature type="domain" description="CCHC-type" evidence="3">
    <location>
        <begin position="357"/>
        <end position="370"/>
    </location>
</feature>
<gene>
    <name evidence="4" type="ORF">DERF_005151</name>
</gene>
<evidence type="ECO:0000313" key="4">
    <source>
        <dbReference type="EMBL" id="KAH9521498.1"/>
    </source>
</evidence>
<sequence>MLTIPDDVKQRLASARSNVSLLHVRRWDMARTELLRSELDELNQKLIELVGEEEIPEEELKKMGDYNKKLDLYMEHLKKMRIVVVRNQSNVQDDSGDHLRTSTPFNSIVNNFADTSSLNRCRPVKMDQLPTFDGKFAFWNAYKIMIEKLLINNTSLSEDLKKSMLLKTMKKDPEKFVTNLIGQRLSLAEIWSRVCVKFDDPQRAILEIKKDLESIPRIESENDVHDLKKTKDIVENANLAIKNLVSDVMFYTINLIQAVATRFYYKAQRHMLAKIKDFDQLVNYIDKLYDEALCYDYNKIRKDSPLKKQEPPMISNSTAAITTNCYICEKFHQNNFECLKNYDVKTVANLIKSKGLCFRCLKRGHLSKNCQMSSKLKCDKCPRLHATEMHEVIIELFQTKPKVIDESSPATEESMIGNAAAISVVDQSKNGFEIKKNSKSESRPLLYGSCNGIQSRMLFDYGSDVSLIDKELVKDKSNDSDKNCTVYSSSPLVGKEASRRKVSLERHKANLCNVNICTRPIIDLSENESDIYEPIIDLLNRQDNGDIDEPIIDLLNRQDNGDIDELIIEDDKIIDHSRNELFLKSDHELLNFEIENDLNVNDEDVDDDLKIVRKENGRYEARLPFLSDIRPANDFDKALIVWNKSFKQSENKSMKNEYEKQLLAYVDSDQTMVMDDPNGYLLPYHPIYRESASAPLCIVFNGSFGFDVSNQLLWKGHAHGLNIFDHLMKFRKGKFAVSADLSKAFLQMKVSTFGLVSSPVILTSVTKKLLCEQNFGTIAKSQIKQHHEMLLHDGIETTVPNLYHIEKKSVYYCKFCQIEKRKPVDQPFTQLPSTRTSFVALFEAVCIVLFDLLRYRNRKKFFGLLATGFVSRNHDLLMKIEKLWKQKYFDSLIQPENEEDNDHEPEATTSTNRGRPIGSTNRKYTVCEERLKTLRSFCLLAGAEPSTFEEAEKSEEKDKWKKAMNEEYDALIKHKTWKLVPRPIDKNIVSVKWIFRIKNDGRYKARLVARGFSQRKNEDYFETYSPVVSIETIRLALSIAATLNYNVCQFDVCTAFLNGTIDDEIYIEQPPGYVQNENLVCRLYKGLYGLKQAPRAWNKLFDQVIKSIGFVTSPFDPCLYVMFDDNNLPIMVTLYVDDGLICAPNIENIDFIIYHLKENFELKILKPGNYLGLEFRQDKSKREIYVCQKSYILLKLKQFNLDNSKTMNTPISSTNDWYLESTVNETFPYKEAIGSLLYLSTRTRMDISYAVSCLARFASSSNNNHVVAVKRVFRYLKGTIDYELCLGSKNGFKLTGYADADLAGDQQTRETTIGTLVSLNGPIIWSSKRAKCIIDSTCEAEYIATSKCSKDIQWLLILMDYLRLNIPKPIIFNDNQAAIRQIHGEVVSQKLRHIDVKFHRIRSLLGKVDVEYIQSSQQLADILTKALSTQLHQNLIDKLFKVLVAE</sequence>
<dbReference type="Pfam" id="PF07727">
    <property type="entry name" value="RVT_2"/>
    <property type="match status" value="1"/>
</dbReference>
<dbReference type="PROSITE" id="PS50158">
    <property type="entry name" value="ZF_CCHC"/>
    <property type="match status" value="1"/>
</dbReference>
<proteinExistence type="predicted"/>
<keyword evidence="5" id="KW-1185">Reference proteome</keyword>
<keyword evidence="1" id="KW-0862">Zinc</keyword>
<dbReference type="SMART" id="SM00343">
    <property type="entry name" value="ZnF_C2HC"/>
    <property type="match status" value="1"/>
</dbReference>
<evidence type="ECO:0000313" key="5">
    <source>
        <dbReference type="Proteomes" id="UP000790347"/>
    </source>
</evidence>
<dbReference type="GO" id="GO:0071897">
    <property type="term" value="P:DNA biosynthetic process"/>
    <property type="evidence" value="ECO:0007669"/>
    <property type="project" value="UniProtKB-ARBA"/>
</dbReference>
<evidence type="ECO:0000259" key="3">
    <source>
        <dbReference type="PROSITE" id="PS50158"/>
    </source>
</evidence>